<proteinExistence type="predicted"/>
<evidence type="ECO:0000256" key="3">
    <source>
        <dbReference type="ARBA" id="ARBA00012438"/>
    </source>
</evidence>
<keyword evidence="11" id="KW-1185">Reference proteome</keyword>
<dbReference type="PROSITE" id="PS50109">
    <property type="entry name" value="HIS_KIN"/>
    <property type="match status" value="1"/>
</dbReference>
<evidence type="ECO:0000313" key="11">
    <source>
        <dbReference type="Proteomes" id="UP000528555"/>
    </source>
</evidence>
<dbReference type="Gene3D" id="1.10.287.130">
    <property type="match status" value="1"/>
</dbReference>
<dbReference type="InterPro" id="IPR003661">
    <property type="entry name" value="HisK_dim/P_dom"/>
</dbReference>
<accession>A0A850HBD1</accession>
<dbReference type="EMBL" id="JAAIUO010000001">
    <property type="protein sequence ID" value="NSK13623.1"/>
    <property type="molecule type" value="Genomic_DNA"/>
</dbReference>
<keyword evidence="6 10" id="KW-0418">Kinase</keyword>
<dbReference type="Pfam" id="PF02518">
    <property type="entry name" value="HATPase_c"/>
    <property type="match status" value="1"/>
</dbReference>
<reference evidence="10" key="2">
    <citation type="submission" date="2020-02" db="EMBL/GenBank/DDBJ databases">
        <authorList>
            <person name="Littmann E."/>
            <person name="Sorbara M."/>
        </authorList>
    </citation>
    <scope>NUCLEOTIDE SEQUENCE</scope>
    <source>
        <strain evidence="10">MSK.17.11</strain>
        <strain evidence="9">MSK.17.38</strain>
    </source>
</reference>
<evidence type="ECO:0000256" key="1">
    <source>
        <dbReference type="ARBA" id="ARBA00000085"/>
    </source>
</evidence>
<organism evidence="10 11">
    <name type="scientific">Dorea phocaeensis</name>
    <dbReference type="NCBI Taxonomy" id="2040291"/>
    <lineage>
        <taxon>Bacteria</taxon>
        <taxon>Bacillati</taxon>
        <taxon>Bacillota</taxon>
        <taxon>Clostridia</taxon>
        <taxon>Lachnospirales</taxon>
        <taxon>Lachnospiraceae</taxon>
        <taxon>Dorea</taxon>
    </lineage>
</organism>
<evidence type="ECO:0000256" key="7">
    <source>
        <dbReference type="ARBA" id="ARBA00023012"/>
    </source>
</evidence>
<keyword evidence="4" id="KW-0597">Phosphoprotein</keyword>
<dbReference type="InterPro" id="IPR004358">
    <property type="entry name" value="Sig_transdc_His_kin-like_C"/>
</dbReference>
<dbReference type="SMART" id="SM00387">
    <property type="entry name" value="HATPase_c"/>
    <property type="match status" value="1"/>
</dbReference>
<dbReference type="AlphaFoldDB" id="A0A850HBD1"/>
<gene>
    <name evidence="10" type="ORF">G5A66_01015</name>
    <name evidence="9" type="ORF">G5A75_01795</name>
</gene>
<dbReference type="Proteomes" id="UP000701680">
    <property type="component" value="Unassembled WGS sequence"/>
</dbReference>
<comment type="subcellular location">
    <subcellularLocation>
        <location evidence="2">Membrane</location>
    </subcellularLocation>
</comment>
<dbReference type="PANTHER" id="PTHR45453">
    <property type="entry name" value="PHOSPHATE REGULON SENSOR PROTEIN PHOR"/>
    <property type="match status" value="1"/>
</dbReference>
<evidence type="ECO:0000313" key="10">
    <source>
        <dbReference type="EMBL" id="NVH57248.1"/>
    </source>
</evidence>
<evidence type="ECO:0000313" key="9">
    <source>
        <dbReference type="EMBL" id="NSK13623.1"/>
    </source>
</evidence>
<dbReference type="FunFam" id="3.30.565.10:FF:000006">
    <property type="entry name" value="Sensor histidine kinase WalK"/>
    <property type="match status" value="1"/>
</dbReference>
<comment type="catalytic activity">
    <reaction evidence="1">
        <text>ATP + protein L-histidine = ADP + protein N-phospho-L-histidine.</text>
        <dbReference type="EC" id="2.7.13.3"/>
    </reaction>
</comment>
<dbReference type="InterPro" id="IPR003594">
    <property type="entry name" value="HATPase_dom"/>
</dbReference>
<evidence type="ECO:0000313" key="12">
    <source>
        <dbReference type="Proteomes" id="UP000701680"/>
    </source>
</evidence>
<keyword evidence="5" id="KW-0808">Transferase</keyword>
<dbReference type="EMBL" id="JAAITX010000001">
    <property type="protein sequence ID" value="NVH57248.1"/>
    <property type="molecule type" value="Genomic_DNA"/>
</dbReference>
<dbReference type="Pfam" id="PF00512">
    <property type="entry name" value="HisKA"/>
    <property type="match status" value="1"/>
</dbReference>
<evidence type="ECO:0000256" key="2">
    <source>
        <dbReference type="ARBA" id="ARBA00004370"/>
    </source>
</evidence>
<comment type="caution">
    <text evidence="10">The sequence shown here is derived from an EMBL/GenBank/DDBJ whole genome shotgun (WGS) entry which is preliminary data.</text>
</comment>
<evidence type="ECO:0000259" key="8">
    <source>
        <dbReference type="PROSITE" id="PS50109"/>
    </source>
</evidence>
<dbReference type="CDD" id="cd00082">
    <property type="entry name" value="HisKA"/>
    <property type="match status" value="1"/>
</dbReference>
<dbReference type="GO" id="GO:0016036">
    <property type="term" value="P:cellular response to phosphate starvation"/>
    <property type="evidence" value="ECO:0007669"/>
    <property type="project" value="TreeGrafter"/>
</dbReference>
<dbReference type="InterPro" id="IPR036890">
    <property type="entry name" value="HATPase_C_sf"/>
</dbReference>
<keyword evidence="7" id="KW-0902">Two-component regulatory system</keyword>
<dbReference type="GO" id="GO:0000155">
    <property type="term" value="F:phosphorelay sensor kinase activity"/>
    <property type="evidence" value="ECO:0007669"/>
    <property type="project" value="InterPro"/>
</dbReference>
<protein>
    <recommendedName>
        <fullName evidence="3">histidine kinase</fullName>
        <ecNumber evidence="3">2.7.13.3</ecNumber>
    </recommendedName>
</protein>
<dbReference type="InterPro" id="IPR050351">
    <property type="entry name" value="BphY/WalK/GraS-like"/>
</dbReference>
<dbReference type="InterPro" id="IPR005467">
    <property type="entry name" value="His_kinase_dom"/>
</dbReference>
<dbReference type="RefSeq" id="WP_173814215.1">
    <property type="nucleotide sequence ID" value="NZ_JAAITX010000001.1"/>
</dbReference>
<evidence type="ECO:0000256" key="4">
    <source>
        <dbReference type="ARBA" id="ARBA00022553"/>
    </source>
</evidence>
<dbReference type="PRINTS" id="PR00344">
    <property type="entry name" value="BCTRLSENSOR"/>
</dbReference>
<dbReference type="PANTHER" id="PTHR45453:SF1">
    <property type="entry name" value="PHOSPHATE REGULON SENSOR PROTEIN PHOR"/>
    <property type="match status" value="1"/>
</dbReference>
<feature type="domain" description="Histidine kinase" evidence="8">
    <location>
        <begin position="69"/>
        <end position="282"/>
    </location>
</feature>
<evidence type="ECO:0000256" key="6">
    <source>
        <dbReference type="ARBA" id="ARBA00022777"/>
    </source>
</evidence>
<dbReference type="Proteomes" id="UP000528555">
    <property type="component" value="Unassembled WGS sequence"/>
</dbReference>
<dbReference type="InterPro" id="IPR036097">
    <property type="entry name" value="HisK_dim/P_sf"/>
</dbReference>
<sequence length="285" mass="32674">MIQIGAKKTLERLDQMLTDAMNGTFEESRYDETELSRLESRWKQYFTASKQSMEQVKKERENLKSLVSDISHQTRTPLSNILLYSQLLQECSADQKERTLVDQILTQTEKLEFLIQSLVKMSRLESDVLEVSPLFQPVFPLVEDAVCELEEKARKKGIQITVEASEEIFAAYDRKWTVEALGNLLDNAVKYSPEGSTVAIEVKAYELYVSINVKDQGIGIKEEEKAQIFGRFYRSDRVQQQDGIGIGLYLAREILQKENGYMKVTSKEGKGSCFSMYLPKSYKTV</sequence>
<reference evidence="11 12" key="1">
    <citation type="journal article" date="2020" name="Cell Host Microbe">
        <title>Functional and Genomic Variation between Human-Derived Isolates of Lachnospiraceae Reveals Inter- and Intra-Species Diversity.</title>
        <authorList>
            <person name="Sorbara M.T."/>
            <person name="Littmann E.R."/>
            <person name="Fontana E."/>
            <person name="Moody T.U."/>
            <person name="Kohout C.E."/>
            <person name="Gjonbalaj M."/>
            <person name="Eaton V."/>
            <person name="Seok R."/>
            <person name="Leiner I.M."/>
            <person name="Pamer E.G."/>
        </authorList>
    </citation>
    <scope>NUCLEOTIDE SEQUENCE [LARGE SCALE GENOMIC DNA]</scope>
    <source>
        <strain evidence="10 11">MSK.17.11</strain>
        <strain evidence="9 12">MSK.17.38</strain>
    </source>
</reference>
<dbReference type="GO" id="GO:0004721">
    <property type="term" value="F:phosphoprotein phosphatase activity"/>
    <property type="evidence" value="ECO:0007669"/>
    <property type="project" value="TreeGrafter"/>
</dbReference>
<name>A0A850HBD1_9FIRM</name>
<dbReference type="Gene3D" id="3.30.565.10">
    <property type="entry name" value="Histidine kinase-like ATPase, C-terminal domain"/>
    <property type="match status" value="1"/>
</dbReference>
<dbReference type="SUPFAM" id="SSF55874">
    <property type="entry name" value="ATPase domain of HSP90 chaperone/DNA topoisomerase II/histidine kinase"/>
    <property type="match status" value="1"/>
</dbReference>
<evidence type="ECO:0000256" key="5">
    <source>
        <dbReference type="ARBA" id="ARBA00022679"/>
    </source>
</evidence>
<dbReference type="GO" id="GO:0005886">
    <property type="term" value="C:plasma membrane"/>
    <property type="evidence" value="ECO:0007669"/>
    <property type="project" value="TreeGrafter"/>
</dbReference>
<dbReference type="SUPFAM" id="SSF47384">
    <property type="entry name" value="Homodimeric domain of signal transducing histidine kinase"/>
    <property type="match status" value="1"/>
</dbReference>
<dbReference type="EC" id="2.7.13.3" evidence="3"/>
<dbReference type="SMART" id="SM00388">
    <property type="entry name" value="HisKA"/>
    <property type="match status" value="1"/>
</dbReference>